<keyword evidence="1" id="KW-0812">Transmembrane</keyword>
<evidence type="ECO:0000313" key="3">
    <source>
        <dbReference type="Proteomes" id="UP000095329"/>
    </source>
</evidence>
<feature type="transmembrane region" description="Helical" evidence="1">
    <location>
        <begin position="36"/>
        <end position="53"/>
    </location>
</feature>
<dbReference type="STRING" id="1306406.J116_020420"/>
<keyword evidence="1" id="KW-1133">Transmembrane helix</keyword>
<dbReference type="EMBL" id="ASHX02000001">
    <property type="protein sequence ID" value="OEJ96467.1"/>
    <property type="molecule type" value="Genomic_DNA"/>
</dbReference>
<reference evidence="2 3" key="1">
    <citation type="journal article" date="2013" name="Genome Announc.">
        <title>Genome Sequence of Streptomyces violaceusniger Strain SPC6, a Halotolerant Streptomycete That Exhibits Rapid Growth and Development.</title>
        <authorList>
            <person name="Chen X."/>
            <person name="Zhang B."/>
            <person name="Zhang W."/>
            <person name="Wu X."/>
            <person name="Zhang M."/>
            <person name="Chen T."/>
            <person name="Liu G."/>
            <person name="Dyson P."/>
        </authorList>
    </citation>
    <scope>NUCLEOTIDE SEQUENCE [LARGE SCALE GENOMIC DNA]</scope>
    <source>
        <strain evidence="2 3">SPC6</strain>
    </source>
</reference>
<evidence type="ECO:0000256" key="1">
    <source>
        <dbReference type="SAM" id="Phobius"/>
    </source>
</evidence>
<dbReference type="RefSeq" id="WP_023588928.1">
    <property type="nucleotide sequence ID" value="NZ_ASHX02000001.1"/>
</dbReference>
<comment type="caution">
    <text evidence="2">The sequence shown here is derived from an EMBL/GenBank/DDBJ whole genome shotgun (WGS) entry which is preliminary data.</text>
</comment>
<dbReference type="AlphaFoldDB" id="A0A1D3DVW1"/>
<proteinExistence type="predicted"/>
<feature type="transmembrane region" description="Helical" evidence="1">
    <location>
        <begin position="265"/>
        <end position="283"/>
    </location>
</feature>
<feature type="transmembrane region" description="Helical" evidence="1">
    <location>
        <begin position="12"/>
        <end position="30"/>
    </location>
</feature>
<dbReference type="OrthoDB" id="5187293at2"/>
<dbReference type="PANTHER" id="PTHR33514">
    <property type="entry name" value="PROTEIN ABCI12, CHLOROPLASTIC"/>
    <property type="match status" value="1"/>
</dbReference>
<feature type="transmembrane region" description="Helical" evidence="1">
    <location>
        <begin position="341"/>
        <end position="360"/>
    </location>
</feature>
<dbReference type="PANTHER" id="PTHR33514:SF15">
    <property type="entry name" value="COBALT TRANSPORT PROTEIN"/>
    <property type="match status" value="1"/>
</dbReference>
<keyword evidence="1" id="KW-0472">Membrane</keyword>
<feature type="transmembrane region" description="Helical" evidence="1">
    <location>
        <begin position="156"/>
        <end position="176"/>
    </location>
</feature>
<keyword evidence="3" id="KW-1185">Reference proteome</keyword>
<dbReference type="GO" id="GO:0005886">
    <property type="term" value="C:plasma membrane"/>
    <property type="evidence" value="ECO:0007669"/>
    <property type="project" value="TreeGrafter"/>
</dbReference>
<organism evidence="2 3">
    <name type="scientific">Streptomyces thermolilacinus SPC6</name>
    <dbReference type="NCBI Taxonomy" id="1306406"/>
    <lineage>
        <taxon>Bacteria</taxon>
        <taxon>Bacillati</taxon>
        <taxon>Actinomycetota</taxon>
        <taxon>Actinomycetes</taxon>
        <taxon>Kitasatosporales</taxon>
        <taxon>Streptomycetaceae</taxon>
        <taxon>Streptomyces</taxon>
    </lineage>
</organism>
<sequence length="378" mass="38925">MRLRAPEAHRSNAVHAGAWWLWALGLAVAASRTTNPLLLGLVVGVAGYVVAARRTDAPWARSYGAFLKLGLAVLVIRVLFSTLLGSPIPGAHVLVTLPEVPLPDWARGIRIGGRVTAEQLVFALYDGAKLAAMLVCVGAANALANPARLLKSLPGALYEAGVAVVVATTFAPNLVADVARLRTARRLRGRPTGGVRAVLQIGLPVLEGALERSVAVAASMDARGYGRTAAVPAAVRHTTTALTLGGLLGVCAGTYGLLAVEGAGYGVPLLAGGVAAALGGLWLGGRRTPRTRYRPDRWGPRTWLVAGSGIAVAALVVWASTGPAGEALRPGVTPLVAPGLPLWPALSVLVGLLPAFVAPVPKAARTAETAAEDREEHR</sequence>
<accession>A0A1D3DVW1</accession>
<feature type="transmembrane region" description="Helical" evidence="1">
    <location>
        <begin position="303"/>
        <end position="321"/>
    </location>
</feature>
<evidence type="ECO:0000313" key="2">
    <source>
        <dbReference type="EMBL" id="OEJ96467.1"/>
    </source>
</evidence>
<dbReference type="Proteomes" id="UP000095329">
    <property type="component" value="Unassembled WGS sequence"/>
</dbReference>
<name>A0A1D3DVW1_9ACTN</name>
<protein>
    <submittedName>
        <fullName evidence="2">Cobalt ABC transporter permease</fullName>
    </submittedName>
</protein>
<feature type="transmembrane region" description="Helical" evidence="1">
    <location>
        <begin position="65"/>
        <end position="84"/>
    </location>
</feature>
<feature type="transmembrane region" description="Helical" evidence="1">
    <location>
        <begin position="241"/>
        <end position="259"/>
    </location>
</feature>
<gene>
    <name evidence="2" type="ORF">J116_020420</name>
</gene>
<dbReference type="eggNOG" id="COG0619">
    <property type="taxonomic scope" value="Bacteria"/>
</dbReference>